<protein>
    <submittedName>
        <fullName evidence="2">Uncharacterized protein</fullName>
    </submittedName>
</protein>
<proteinExistence type="predicted"/>
<dbReference type="InterPro" id="IPR002110">
    <property type="entry name" value="Ankyrin_rpt"/>
</dbReference>
<dbReference type="SUPFAM" id="SSF48403">
    <property type="entry name" value="Ankyrin repeat"/>
    <property type="match status" value="1"/>
</dbReference>
<keyword evidence="3" id="KW-1185">Reference proteome</keyword>
<dbReference type="OrthoDB" id="194358at2759"/>
<dbReference type="Gene3D" id="1.25.40.20">
    <property type="entry name" value="Ankyrin repeat-containing domain"/>
    <property type="match status" value="2"/>
</dbReference>
<accession>A0A163AME0</accession>
<organism evidence="2 3">
    <name type="scientific">Didymella rabiei</name>
    <name type="common">Chickpea ascochyta blight fungus</name>
    <name type="synonym">Mycosphaerella rabiei</name>
    <dbReference type="NCBI Taxonomy" id="5454"/>
    <lineage>
        <taxon>Eukaryota</taxon>
        <taxon>Fungi</taxon>
        <taxon>Dikarya</taxon>
        <taxon>Ascomycota</taxon>
        <taxon>Pezizomycotina</taxon>
        <taxon>Dothideomycetes</taxon>
        <taxon>Pleosporomycetidae</taxon>
        <taxon>Pleosporales</taxon>
        <taxon>Pleosporineae</taxon>
        <taxon>Didymellaceae</taxon>
        <taxon>Ascochyta</taxon>
    </lineage>
</organism>
<dbReference type="InterPro" id="IPR025676">
    <property type="entry name" value="Clr5_dom"/>
</dbReference>
<dbReference type="Proteomes" id="UP000076837">
    <property type="component" value="Unassembled WGS sequence"/>
</dbReference>
<evidence type="ECO:0000256" key="1">
    <source>
        <dbReference type="SAM" id="MobiDB-lite"/>
    </source>
</evidence>
<reference evidence="2 3" key="1">
    <citation type="journal article" date="2016" name="Sci. Rep.">
        <title>Draft genome sequencing and secretome analysis of fungal phytopathogen Ascochyta rabiei provides insight into the necrotrophic effector repertoire.</title>
        <authorList>
            <person name="Verma S."/>
            <person name="Gazara R.K."/>
            <person name="Nizam S."/>
            <person name="Parween S."/>
            <person name="Chattopadhyay D."/>
            <person name="Verma P.K."/>
        </authorList>
    </citation>
    <scope>NUCLEOTIDE SEQUENCE [LARGE SCALE GENOMIC DNA]</scope>
    <source>
        <strain evidence="2 3">ArDII</strain>
    </source>
</reference>
<dbReference type="SMART" id="SM00248">
    <property type="entry name" value="ANK"/>
    <property type="match status" value="4"/>
</dbReference>
<evidence type="ECO:0000313" key="3">
    <source>
        <dbReference type="Proteomes" id="UP000076837"/>
    </source>
</evidence>
<dbReference type="STRING" id="5454.A0A163AME0"/>
<evidence type="ECO:0000313" key="2">
    <source>
        <dbReference type="EMBL" id="KZM21269.1"/>
    </source>
</evidence>
<dbReference type="Pfam" id="PF14420">
    <property type="entry name" value="Clr5"/>
    <property type="match status" value="1"/>
</dbReference>
<dbReference type="PANTHER" id="PTHR24189:SF50">
    <property type="entry name" value="ANKYRIN REPEAT AND SOCS BOX PROTEIN 2"/>
    <property type="match status" value="1"/>
</dbReference>
<dbReference type="InterPro" id="IPR036770">
    <property type="entry name" value="Ankyrin_rpt-contain_sf"/>
</dbReference>
<dbReference type="PANTHER" id="PTHR24189">
    <property type="entry name" value="MYOTROPHIN"/>
    <property type="match status" value="1"/>
</dbReference>
<name>A0A163AME0_DIDRA</name>
<feature type="compositionally biased region" description="Basic and acidic residues" evidence="1">
    <location>
        <begin position="60"/>
        <end position="73"/>
    </location>
</feature>
<comment type="caution">
    <text evidence="2">The sequence shown here is derived from an EMBL/GenBank/DDBJ whole genome shotgun (WGS) entry which is preliminary data.</text>
</comment>
<dbReference type="EMBL" id="JYNV01000252">
    <property type="protein sequence ID" value="KZM21269.1"/>
    <property type="molecule type" value="Genomic_DNA"/>
</dbReference>
<feature type="region of interest" description="Disordered" evidence="1">
    <location>
        <begin position="56"/>
        <end position="103"/>
    </location>
</feature>
<gene>
    <name evidence="2" type="ORF">ST47_g7609</name>
</gene>
<dbReference type="InterPro" id="IPR050745">
    <property type="entry name" value="Multifunctional_regulatory"/>
</dbReference>
<sequence>MTKDWDAVQDEIKELSFNQKKPLGEVKDLMEAKYKFRASTRAYRMKLKEWGLMRHKGHRARPDRPRARSHGLELDDEEQRSSSATAEPMSIEPESLEHRKKTGGWQVVPRDELTAAEPTFMGLLSQATNLQPSIEIPTWMQYSPMVSESLLNMLGCVLDNECEKLEMLLMEHTNEVNDPIGLPFEPTGSRFSSHPALSQMVIMQHPRQTLLDIACGMPNGPVVWVLLSYGAKGSTHPLGTDLALHNAIKNGRHYTVQALLIPGRSDVNGVPGMRWKPLLQAVFWTAPEIVKILLKRGARVDDPGPSPTSSGLHTALQLCLERRSREYGDATVRSTCNEVIELLLDAGASIHVPPPEGSSASPFQMFIEPWQNHEHWSLKLSWAEMECLGKFVEKGADLTTSFSGCPCASDTSDKFVHQVLWHSPPCVSRQIVKNFSAIAPDSGASILHEVVGACPEARRHVAETLQDIGVLLGRGVDPNVLDGFGMTPLRKCIEQGITTDVAALARKLLDGGADPEYEDVDGIPLYAVAALTLAEPLCLEILQAMLAKMHGRHTKSRGGLTYRWKEGLFPIPQNPSCRQVQCCTEPNGDFRLSVQDMVPVDVQPAFQRAYLAVMSCRLLENITKEAMSNKISEDNRWTLVSVLALRKSAGLKDYRFDQKLVVTLLGFPNIRAADLSFDSSTPSTDSTTPCPSLSAGSVVKNNAPAYPPFQLNTDSPCTVRRLPLSSRPSRDSSISDNAFVGDITQIRWLDPEAKRAPGDNAKTIAHVLQHKCAVCDDDRLLTKTELQKHDVEHAHAAECDGIRCTRRFCKDTRRRMEKEIGCQDHLFAGDL</sequence>
<dbReference type="Pfam" id="PF12796">
    <property type="entry name" value="Ank_2"/>
    <property type="match status" value="1"/>
</dbReference>
<dbReference type="AlphaFoldDB" id="A0A163AME0"/>